<comment type="caution">
    <text evidence="1">The sequence shown here is derived from an EMBL/GenBank/DDBJ whole genome shotgun (WGS) entry which is preliminary data.</text>
</comment>
<evidence type="ECO:0000313" key="2">
    <source>
        <dbReference type="Proteomes" id="UP000271624"/>
    </source>
</evidence>
<dbReference type="AlphaFoldDB" id="A0A3S1CQZ5"/>
<evidence type="ECO:0000313" key="1">
    <source>
        <dbReference type="EMBL" id="RUT07691.1"/>
    </source>
</evidence>
<organism evidence="1 2">
    <name type="scientific">Dulcicalothrix desertica PCC 7102</name>
    <dbReference type="NCBI Taxonomy" id="232991"/>
    <lineage>
        <taxon>Bacteria</taxon>
        <taxon>Bacillati</taxon>
        <taxon>Cyanobacteriota</taxon>
        <taxon>Cyanophyceae</taxon>
        <taxon>Nostocales</taxon>
        <taxon>Calotrichaceae</taxon>
        <taxon>Dulcicalothrix</taxon>
    </lineage>
</organism>
<dbReference type="Proteomes" id="UP000271624">
    <property type="component" value="Unassembled WGS sequence"/>
</dbReference>
<gene>
    <name evidence="1" type="ORF">DSM106972_019510</name>
</gene>
<dbReference type="EMBL" id="RSCL01000004">
    <property type="protein sequence ID" value="RUT07691.1"/>
    <property type="molecule type" value="Genomic_DNA"/>
</dbReference>
<protein>
    <submittedName>
        <fullName evidence="1">Uncharacterized protein</fullName>
    </submittedName>
</protein>
<dbReference type="RefSeq" id="WP_127080563.1">
    <property type="nucleotide sequence ID" value="NZ_RSCL01000004.1"/>
</dbReference>
<dbReference type="OrthoDB" id="516341at2"/>
<sequence>MSDEDKLLQKCLDNLKVLPDIRATLHEKYNIPDKTNIDGILTIHSPVNSVDYPYTIQPYVTSSAKLKLKP</sequence>
<reference evidence="1" key="2">
    <citation type="journal article" date="2019" name="Genome Biol. Evol.">
        <title>Day and night: Metabolic profiles and evolutionary relationships of six axenic non-marine cyanobacteria.</title>
        <authorList>
            <person name="Will S.E."/>
            <person name="Henke P."/>
            <person name="Boedeker C."/>
            <person name="Huang S."/>
            <person name="Brinkmann H."/>
            <person name="Rohde M."/>
            <person name="Jarek M."/>
            <person name="Friedl T."/>
            <person name="Seufert S."/>
            <person name="Schumacher M."/>
            <person name="Overmann J."/>
            <person name="Neumann-Schaal M."/>
            <person name="Petersen J."/>
        </authorList>
    </citation>
    <scope>NUCLEOTIDE SEQUENCE [LARGE SCALE GENOMIC DNA]</scope>
    <source>
        <strain evidence="1">PCC 7102</strain>
    </source>
</reference>
<proteinExistence type="predicted"/>
<keyword evidence="2" id="KW-1185">Reference proteome</keyword>
<accession>A0A3S1CQZ5</accession>
<reference evidence="1" key="1">
    <citation type="submission" date="2018-12" db="EMBL/GenBank/DDBJ databases">
        <authorList>
            <person name="Will S."/>
            <person name="Neumann-Schaal M."/>
            <person name="Henke P."/>
        </authorList>
    </citation>
    <scope>NUCLEOTIDE SEQUENCE</scope>
    <source>
        <strain evidence="1">PCC 7102</strain>
    </source>
</reference>
<name>A0A3S1CQZ5_9CYAN</name>